<dbReference type="Pfam" id="PF12771">
    <property type="entry name" value="SusD-like_2"/>
    <property type="match status" value="1"/>
</dbReference>
<dbReference type="OrthoDB" id="725917at2"/>
<dbReference type="Proteomes" id="UP000244929">
    <property type="component" value="Chromosome"/>
</dbReference>
<accession>A0A2S1QTW4</accession>
<proteinExistence type="predicted"/>
<sequence length="512" mass="55753">MKNINKFLILFLTGLFIASCDEKLDINVDPNAPAEINAGLALTSAEGTLASVVGGEFMNLGGFYAEYHTQAPSASQFENIDSYNLNTAYANTPWTQLYAGVLTDLKYVTEKSNDAGDTATALMAEVLRGYTYQLLVDLFGDVPYTEALQDGNITPHVTPGEEIYADVISKIDAALAAYEADPTESSAALQDVIFNSNMDKWVQFANTLKLKMYIRMAYTPQANPAAVTALLNEGNFLTEDAKFNLFAESTNKTNPFYATFLTNAGSGLGDVNHVASDALHDFYTENNDARLRAAFRPGTGGTYNSISQGTGNDFNNTAVAYARPNVRPKTPVFFLSASESYFLQAEALIRYAAGAGAKEAYDAGVLASFMTYQENFFKDADATKSTESVWSAAEAASEAADLTGPGGAYEYQPGADAETTVRQVIIQKWAALPYINNIEAYIEATRTKYPEIVEEGTEDYTIGNRIPSSISILPGTTIPSILFYPDSETQRNPNITQRASITENVWWDQKPE</sequence>
<dbReference type="KEGG" id="falb:HYN59_01245"/>
<name>A0A2S1QTW4_9FLAO</name>
<dbReference type="InterPro" id="IPR011990">
    <property type="entry name" value="TPR-like_helical_dom_sf"/>
</dbReference>
<dbReference type="RefSeq" id="WP_108776533.1">
    <property type="nucleotide sequence ID" value="NZ_CP029186.1"/>
</dbReference>
<protein>
    <submittedName>
        <fullName evidence="1">SusD/RagB family nutrient-binding outer membrane lipoprotein</fullName>
    </submittedName>
</protein>
<keyword evidence="2" id="KW-1185">Reference proteome</keyword>
<evidence type="ECO:0000313" key="2">
    <source>
        <dbReference type="Proteomes" id="UP000244929"/>
    </source>
</evidence>
<dbReference type="EMBL" id="CP029186">
    <property type="protein sequence ID" value="AWH83823.1"/>
    <property type="molecule type" value="Genomic_DNA"/>
</dbReference>
<evidence type="ECO:0000313" key="1">
    <source>
        <dbReference type="EMBL" id="AWH83823.1"/>
    </source>
</evidence>
<organism evidence="1 2">
    <name type="scientific">Flavobacterium album</name>
    <dbReference type="NCBI Taxonomy" id="2175091"/>
    <lineage>
        <taxon>Bacteria</taxon>
        <taxon>Pseudomonadati</taxon>
        <taxon>Bacteroidota</taxon>
        <taxon>Flavobacteriia</taxon>
        <taxon>Flavobacteriales</taxon>
        <taxon>Flavobacteriaceae</taxon>
        <taxon>Flavobacterium</taxon>
    </lineage>
</organism>
<dbReference type="Gene3D" id="1.25.40.390">
    <property type="match status" value="1"/>
</dbReference>
<dbReference type="AlphaFoldDB" id="A0A2S1QTW4"/>
<keyword evidence="1" id="KW-0449">Lipoprotein</keyword>
<dbReference type="InterPro" id="IPR041662">
    <property type="entry name" value="SusD-like_2"/>
</dbReference>
<dbReference type="PROSITE" id="PS51257">
    <property type="entry name" value="PROKAR_LIPOPROTEIN"/>
    <property type="match status" value="1"/>
</dbReference>
<reference evidence="1 2" key="1">
    <citation type="submission" date="2018-04" db="EMBL/GenBank/DDBJ databases">
        <title>Genome sequencing of Flavobacterium sp. HYN0059.</title>
        <authorList>
            <person name="Yi H."/>
            <person name="Baek C."/>
        </authorList>
    </citation>
    <scope>NUCLEOTIDE SEQUENCE [LARGE SCALE GENOMIC DNA]</scope>
    <source>
        <strain evidence="1 2">HYN0059</strain>
    </source>
</reference>
<gene>
    <name evidence="1" type="ORF">HYN59_01245</name>
</gene>
<dbReference type="SUPFAM" id="SSF48452">
    <property type="entry name" value="TPR-like"/>
    <property type="match status" value="1"/>
</dbReference>